<dbReference type="GeneID" id="93653177"/>
<protein>
    <submittedName>
        <fullName evidence="3">Uncharacterized protein</fullName>
    </submittedName>
</protein>
<dbReference type="PANTHER" id="PTHR45617">
    <property type="entry name" value="LEUCINE RICH REPEAT FAMILY PROTEIN"/>
    <property type="match status" value="1"/>
</dbReference>
<evidence type="ECO:0000256" key="2">
    <source>
        <dbReference type="ARBA" id="ARBA00022737"/>
    </source>
</evidence>
<gene>
    <name evidence="3" type="ORF">I9W82_004548</name>
</gene>
<organism evidence="3 4">
    <name type="scientific">Candida metapsilosis</name>
    <dbReference type="NCBI Taxonomy" id="273372"/>
    <lineage>
        <taxon>Eukaryota</taxon>
        <taxon>Fungi</taxon>
        <taxon>Dikarya</taxon>
        <taxon>Ascomycota</taxon>
        <taxon>Saccharomycotina</taxon>
        <taxon>Pichiomycetes</taxon>
        <taxon>Debaryomycetaceae</taxon>
        <taxon>Candida/Lodderomyces clade</taxon>
        <taxon>Candida</taxon>
    </lineage>
</organism>
<keyword evidence="2" id="KW-0677">Repeat</keyword>
<dbReference type="AlphaFoldDB" id="A0A8H8D9B0"/>
<evidence type="ECO:0000313" key="3">
    <source>
        <dbReference type="EMBL" id="KAG5416917.1"/>
    </source>
</evidence>
<comment type="caution">
    <text evidence="3">The sequence shown here is derived from an EMBL/GenBank/DDBJ whole genome shotgun (WGS) entry which is preliminary data.</text>
</comment>
<dbReference type="RefSeq" id="XP_067546033.1">
    <property type="nucleotide sequence ID" value="XM_067693631.1"/>
</dbReference>
<reference evidence="3 4" key="1">
    <citation type="submission" date="2020-12" db="EMBL/GenBank/DDBJ databases">
        <title>Effect of drift, selection, and recombination on the evolution of hybrid genomes in Candida yeast pathogens.</title>
        <authorList>
            <person name="Mixao V."/>
            <person name="Ksiezopolska E."/>
            <person name="Saus E."/>
            <person name="Boekhout T."/>
            <person name="Gacser A."/>
            <person name="Gabaldon T."/>
        </authorList>
    </citation>
    <scope>NUCLEOTIDE SEQUENCE [LARGE SCALE GENOMIC DNA]</scope>
    <source>
        <strain evidence="3 4">BP57</strain>
    </source>
</reference>
<dbReference type="Gene3D" id="3.80.10.10">
    <property type="entry name" value="Ribonuclease Inhibitor"/>
    <property type="match status" value="2"/>
</dbReference>
<dbReference type="SUPFAM" id="SSF52047">
    <property type="entry name" value="RNI-like"/>
    <property type="match status" value="1"/>
</dbReference>
<keyword evidence="1" id="KW-0433">Leucine-rich repeat</keyword>
<dbReference type="InterPro" id="IPR032675">
    <property type="entry name" value="LRR_dom_sf"/>
</dbReference>
<evidence type="ECO:0000256" key="1">
    <source>
        <dbReference type="ARBA" id="ARBA00022614"/>
    </source>
</evidence>
<dbReference type="EMBL" id="JAEOAQ010000007">
    <property type="protein sequence ID" value="KAG5416917.1"/>
    <property type="molecule type" value="Genomic_DNA"/>
</dbReference>
<sequence>MRLTLDLCQLDILRKVFSFVEIKDITQLLEGSFLSHNPNIKNAIHHTLTRGFDYFHETSRNYGNENGYPDMRVHDPNALSREQYEMVDRYCVDEQIHTTSKISYGLCHMVDLLELVELIKALQPSDTVPLAFELDFSYDLTIDMDKFMESFDHISDRVVKLSMGLKKLQILEGDICFKNLEVFTSHMCCIYGSFKCPKLKELVFNVLIGVGIGELPPVKRLELVCLKWLYAEDMVSSWNVPEGLRNIRLQGGFINCIDRALMKEVLDYICPDTVVDCIGGLYEDVVVLLSSAVQEKRCVLGSLCVDNRISRLNVYPCYSFHLSDVEEMSMLQNMPSTLKVLKISKLHIYGIRAKDLLDLMPEGLESLTLSSNYSMRWEGVLDLLRFRMLRKVALTMTIMDSIKTAFFPDSLKDMSFYEFGCGTNQLSFPKNLICMNLGGVRGLHGTLTDFDKSHFSSSLNQVELWDNRIVTIDLSNVERLEKVTLRETKFEGLKLPYVDALSFEYCEKIPESYYGGAEQYLCFSGCNLDSMTLRLGSCLRYLVVSYCKLSKFDVDLPGCLEEVNFSHNNLTEFPVQLSSLTNLRLLNVADNRIHNGCIDFQTCSIEALDLSCNFIEEIKLTFPGPTQLMYLALHGNKIREISDESIGNHPRLFRVEGSKAFKGDFKVKLQNATAQDYFDEWEISGAMKRE</sequence>
<keyword evidence="4" id="KW-1185">Reference proteome</keyword>
<evidence type="ECO:0000313" key="4">
    <source>
        <dbReference type="Proteomes" id="UP000669133"/>
    </source>
</evidence>
<dbReference type="Proteomes" id="UP000669133">
    <property type="component" value="Unassembled WGS sequence"/>
</dbReference>
<dbReference type="OrthoDB" id="1394818at2759"/>
<proteinExistence type="predicted"/>
<accession>A0A8H8D9B0</accession>
<name>A0A8H8D9B0_9ASCO</name>